<dbReference type="EMBL" id="KF626666">
    <property type="protein sequence ID" value="AHB12137.1"/>
    <property type="molecule type" value="Genomic_DNA"/>
</dbReference>
<dbReference type="KEGG" id="vg:17777819"/>
<sequence>MHFRLFDRPLIVDDPLASMYIDGQYEDYNPGQAYEGRVQIHGAVGFAKVEVLSANLPPGYYVYVDNVTKEVVVRWSPYTPPTETFTLVENGDFSAGDNGAWTNTGADAPFVIEPDSGGNMSMKFKEGFGGGYYSESVLAPIKDINRQITATGRIAQGKSSKRKLWGGIVLAFHDANRNLLNYLESNWVNSGGDYKDVKVVAAAADSKAKFVSVRIQFDRKGQNYPAWADDIKWDHSWTKGYNDDEQLSVTVRVTDSLNNTATHTGTIDERSNWYYGKLNGLYMYDSLGLTGTALGINFGGQQHGSDYAALSGSVTSFLSNTVVKADLKSMESISISGAIASMRQRNVAIRYVSTPEAASLSGRASSFKSKTHVDYKRARAETVTISARIGGFRIT</sequence>
<gene>
    <name evidence="1" type="ORF">Paz_40</name>
</gene>
<proteinExistence type="predicted"/>
<dbReference type="GeneID" id="17777819"/>
<name>V5Q7L7_9CAUD</name>
<dbReference type="OrthoDB" id="11183at10239"/>
<organism evidence="1 2">
    <name type="scientific">Xylella phage Paz</name>
    <dbReference type="NCBI Taxonomy" id="1415145"/>
    <lineage>
        <taxon>Viruses</taxon>
        <taxon>Duplodnaviria</taxon>
        <taxon>Heunggongvirae</taxon>
        <taxon>Uroviricota</taxon>
        <taxon>Caudoviricetes</taxon>
        <taxon>Autographivirales</taxon>
        <taxon>Autonotataviridae</taxon>
        <taxon>Gujervirinae</taxon>
        <taxon>Pazvirus</taxon>
        <taxon>Pazvirus paz</taxon>
    </lineage>
</organism>
<reference evidence="1 2" key="1">
    <citation type="journal article" date="2014" name="J. Bacteriol.">
        <title>Characterization of novel virulent broad-host-range phages of Xylella fastidiosa and Xanthomonas.</title>
        <authorList>
            <person name="Ahern S.J."/>
            <person name="Das M."/>
            <person name="Bhowmick T.S."/>
            <person name="Young R."/>
            <person name="Gonzalez C.F."/>
        </authorList>
    </citation>
    <scope>NUCLEOTIDE SEQUENCE [LARGE SCALE GENOMIC DNA]</scope>
</reference>
<accession>V5Q7L7</accession>
<evidence type="ECO:0000313" key="1">
    <source>
        <dbReference type="EMBL" id="AHB12137.1"/>
    </source>
</evidence>
<dbReference type="Proteomes" id="UP000018622">
    <property type="component" value="Segment"/>
</dbReference>
<evidence type="ECO:0000313" key="2">
    <source>
        <dbReference type="Proteomes" id="UP000018622"/>
    </source>
</evidence>
<keyword evidence="2" id="KW-1185">Reference proteome</keyword>
<protein>
    <submittedName>
        <fullName evidence="1">Tail fiber protein</fullName>
    </submittedName>
</protein>
<dbReference type="RefSeq" id="YP_008858915.1">
    <property type="nucleotide sequence ID" value="NC_022982.1"/>
</dbReference>